<reference evidence="11 12" key="1">
    <citation type="submission" date="2017-09" db="EMBL/GenBank/DDBJ databases">
        <title>Large-scale bioinformatics analysis of Bacillus genomes uncovers conserved roles of natural products in bacterial physiology.</title>
        <authorList>
            <consortium name="Agbiome Team Llc"/>
            <person name="Bleich R.M."/>
            <person name="Grubbs K.J."/>
            <person name="Santa Maria K.C."/>
            <person name="Allen S.E."/>
            <person name="Farag S."/>
            <person name="Shank E.A."/>
            <person name="Bowers A."/>
        </authorList>
    </citation>
    <scope>NUCLEOTIDE SEQUENCE [LARGE SCALE GENOMIC DNA]</scope>
    <source>
        <strain evidence="11 12">AFS067272</strain>
    </source>
</reference>
<evidence type="ECO:0000256" key="7">
    <source>
        <dbReference type="PIRNR" id="PIRNR004682"/>
    </source>
</evidence>
<dbReference type="GO" id="GO:0005737">
    <property type="term" value="C:cytoplasm"/>
    <property type="evidence" value="ECO:0007669"/>
    <property type="project" value="UniProtKB-SubCell"/>
</dbReference>
<evidence type="ECO:0000256" key="8">
    <source>
        <dbReference type="PIRSR" id="PIRSR004682-1"/>
    </source>
</evidence>
<dbReference type="Proteomes" id="UP000226357">
    <property type="component" value="Unassembled WGS sequence"/>
</dbReference>
<dbReference type="PIRSF" id="PIRSF004682">
    <property type="entry name" value="GmhB"/>
    <property type="match status" value="1"/>
</dbReference>
<dbReference type="GO" id="GO:0046872">
    <property type="term" value="F:metal ion binding"/>
    <property type="evidence" value="ECO:0007669"/>
    <property type="project" value="UniProtKB-KW"/>
</dbReference>
<comment type="similarity">
    <text evidence="7">Belongs to the gmhB family.</text>
</comment>
<feature type="binding site" evidence="10">
    <location>
        <position position="10"/>
    </location>
    <ligand>
        <name>Mg(2+)</name>
        <dbReference type="ChEBI" id="CHEBI:18420"/>
    </ligand>
</feature>
<dbReference type="InterPro" id="IPR036412">
    <property type="entry name" value="HAD-like_sf"/>
</dbReference>
<evidence type="ECO:0000256" key="5">
    <source>
        <dbReference type="ARBA" id="ARBA00023277"/>
    </source>
</evidence>
<feature type="site" description="Contributes to substrate recognition" evidence="9">
    <location>
        <position position="92"/>
    </location>
</feature>
<dbReference type="GO" id="GO:0016791">
    <property type="term" value="F:phosphatase activity"/>
    <property type="evidence" value="ECO:0007669"/>
    <property type="project" value="InterPro"/>
</dbReference>
<dbReference type="AlphaFoldDB" id="A0AA44TD99"/>
<dbReference type="InterPro" id="IPR023214">
    <property type="entry name" value="HAD_sf"/>
</dbReference>
<keyword evidence="10" id="KW-0862">Zinc</keyword>
<dbReference type="EC" id="3.1.3.-" evidence="7"/>
<dbReference type="RefSeq" id="WP_098359052.1">
    <property type="nucleotide sequence ID" value="NZ_NTUG01000009.1"/>
</dbReference>
<comment type="cofactor">
    <cofactor evidence="10">
        <name>Mg(2+)</name>
        <dbReference type="ChEBI" id="CHEBI:18420"/>
    </cofactor>
</comment>
<dbReference type="Gene3D" id="3.40.50.1000">
    <property type="entry name" value="HAD superfamily/HAD-like"/>
    <property type="match status" value="1"/>
</dbReference>
<keyword evidence="4 7" id="KW-0378">Hydrolase</keyword>
<feature type="active site" description="Nucleophile" evidence="8">
    <location>
        <position position="10"/>
    </location>
</feature>
<comment type="cofactor">
    <cofactor evidence="10">
        <name>Zn(2+)</name>
        <dbReference type="ChEBI" id="CHEBI:29105"/>
    </cofactor>
</comment>
<feature type="binding site" evidence="10">
    <location>
        <position position="83"/>
    </location>
    <ligand>
        <name>Zn(2+)</name>
        <dbReference type="ChEBI" id="CHEBI:29105"/>
    </ligand>
</feature>
<gene>
    <name evidence="11" type="ORF">COK38_20215</name>
</gene>
<comment type="caution">
    <text evidence="11">The sequence shown here is derived from an EMBL/GenBank/DDBJ whole genome shotgun (WGS) entry which is preliminary data.</text>
</comment>
<protein>
    <recommendedName>
        <fullName evidence="6 7">D,D-heptose 1,7-bisphosphate phosphatase</fullName>
        <ecNumber evidence="7">3.1.3.-</ecNumber>
    </recommendedName>
</protein>
<feature type="site" description="Stabilizes the phosphoryl group" evidence="9">
    <location>
        <position position="93"/>
    </location>
</feature>
<evidence type="ECO:0000256" key="9">
    <source>
        <dbReference type="PIRSR" id="PIRSR004682-3"/>
    </source>
</evidence>
<sequence length="182" mass="20399">MTNFQAIFIDRDGTIGGDTTIHYPGEFTLFPFTQDALRALKEQNIKLFSFTNQPGIADGKASIEDFIQELEAFGFDDVYLCPHRHGDGCECRKPSTGMLLQAAEKHELDLTKCIVIGDRWTDIVAGANVHATTILVQTGAGHDALHTYRDNWAHIEPDYIAENFSDAVNWILTRHTICLLME</sequence>
<proteinExistence type="inferred from homology"/>
<evidence type="ECO:0000256" key="6">
    <source>
        <dbReference type="ARBA" id="ARBA00031828"/>
    </source>
</evidence>
<feature type="site" description="Stabilizes the phosphoryl group" evidence="9">
    <location>
        <position position="51"/>
    </location>
</feature>
<dbReference type="PANTHER" id="PTHR42891">
    <property type="entry name" value="D-GLYCERO-BETA-D-MANNO-HEPTOSE-1,7-BISPHOSPHATE 7-PHOSPHATASE"/>
    <property type="match status" value="1"/>
</dbReference>
<keyword evidence="2 7" id="KW-0963">Cytoplasm</keyword>
<dbReference type="SUPFAM" id="SSF56784">
    <property type="entry name" value="HAD-like"/>
    <property type="match status" value="1"/>
</dbReference>
<dbReference type="NCBIfam" id="NF005264">
    <property type="entry name" value="PRK06769.1"/>
    <property type="match status" value="1"/>
</dbReference>
<evidence type="ECO:0000256" key="10">
    <source>
        <dbReference type="PIRSR" id="PIRSR004682-4"/>
    </source>
</evidence>
<dbReference type="EMBL" id="NVBO01000241">
    <property type="protein sequence ID" value="PFR96860.1"/>
    <property type="molecule type" value="Genomic_DNA"/>
</dbReference>
<dbReference type="NCBIfam" id="TIGR01662">
    <property type="entry name" value="HAD-SF-IIIA"/>
    <property type="match status" value="1"/>
</dbReference>
<dbReference type="InterPro" id="IPR006543">
    <property type="entry name" value="Histidinol-phos"/>
</dbReference>
<comment type="subcellular location">
    <subcellularLocation>
        <location evidence="1 7">Cytoplasm</location>
    </subcellularLocation>
</comment>
<dbReference type="InterPro" id="IPR006549">
    <property type="entry name" value="HAD-SF_hydro_IIIA"/>
</dbReference>
<accession>A0AA44TD99</accession>
<evidence type="ECO:0000313" key="12">
    <source>
        <dbReference type="Proteomes" id="UP000226357"/>
    </source>
</evidence>
<keyword evidence="10" id="KW-0460">Magnesium</keyword>
<dbReference type="InterPro" id="IPR004446">
    <property type="entry name" value="Heptose_bisP_phosphatase"/>
</dbReference>
<feature type="binding site" evidence="10">
    <location>
        <position position="89"/>
    </location>
    <ligand>
        <name>Zn(2+)</name>
        <dbReference type="ChEBI" id="CHEBI:29105"/>
    </ligand>
</feature>
<feature type="binding site" evidence="10">
    <location>
        <position position="118"/>
    </location>
    <ligand>
        <name>Mg(2+)</name>
        <dbReference type="ChEBI" id="CHEBI:18420"/>
    </ligand>
</feature>
<name>A0AA44TD99_BACCE</name>
<keyword evidence="3 10" id="KW-0479">Metal-binding</keyword>
<dbReference type="NCBIfam" id="TIGR01656">
    <property type="entry name" value="Histidinol-ppas"/>
    <property type="match status" value="1"/>
</dbReference>
<dbReference type="PANTHER" id="PTHR42891:SF1">
    <property type="entry name" value="D-GLYCERO-BETA-D-MANNO-HEPTOSE-1,7-BISPHOSPHATE 7-PHOSPHATASE"/>
    <property type="match status" value="1"/>
</dbReference>
<evidence type="ECO:0000256" key="1">
    <source>
        <dbReference type="ARBA" id="ARBA00004496"/>
    </source>
</evidence>
<dbReference type="Pfam" id="PF13242">
    <property type="entry name" value="Hydrolase_like"/>
    <property type="match status" value="1"/>
</dbReference>
<evidence type="ECO:0000256" key="3">
    <source>
        <dbReference type="ARBA" id="ARBA00022723"/>
    </source>
</evidence>
<evidence type="ECO:0000256" key="2">
    <source>
        <dbReference type="ARBA" id="ARBA00022490"/>
    </source>
</evidence>
<dbReference type="GO" id="GO:0005975">
    <property type="term" value="P:carbohydrate metabolic process"/>
    <property type="evidence" value="ECO:0007669"/>
    <property type="project" value="InterPro"/>
</dbReference>
<feature type="binding site" evidence="10">
    <location>
        <position position="12"/>
    </location>
    <ligand>
        <name>Mg(2+)</name>
        <dbReference type="ChEBI" id="CHEBI:18420"/>
    </ligand>
</feature>
<keyword evidence="5 7" id="KW-0119">Carbohydrate metabolism</keyword>
<feature type="binding site" evidence="10">
    <location>
        <position position="91"/>
    </location>
    <ligand>
        <name>Zn(2+)</name>
        <dbReference type="ChEBI" id="CHEBI:29105"/>
    </ligand>
</feature>
<feature type="active site" description="Proton donor" evidence="8">
    <location>
        <position position="12"/>
    </location>
</feature>
<evidence type="ECO:0000313" key="11">
    <source>
        <dbReference type="EMBL" id="PFR96860.1"/>
    </source>
</evidence>
<evidence type="ECO:0000256" key="4">
    <source>
        <dbReference type="ARBA" id="ARBA00022801"/>
    </source>
</evidence>
<feature type="binding site" evidence="10">
    <location>
        <position position="81"/>
    </location>
    <ligand>
        <name>Zn(2+)</name>
        <dbReference type="ChEBI" id="CHEBI:29105"/>
    </ligand>
</feature>
<organism evidence="11 12">
    <name type="scientific">Bacillus cereus</name>
    <dbReference type="NCBI Taxonomy" id="1396"/>
    <lineage>
        <taxon>Bacteria</taxon>
        <taxon>Bacillati</taxon>
        <taxon>Bacillota</taxon>
        <taxon>Bacilli</taxon>
        <taxon>Bacillales</taxon>
        <taxon>Bacillaceae</taxon>
        <taxon>Bacillus</taxon>
        <taxon>Bacillus cereus group</taxon>
    </lineage>
</organism>